<sequence>MVKHKERSPGSTPGSEIITQRQGQGRFPEVPERWEKERRFVAIVGDWCGMH</sequence>
<feature type="non-terminal residue" evidence="2">
    <location>
        <position position="51"/>
    </location>
</feature>
<dbReference type="EMBL" id="JARKHS020029166">
    <property type="protein sequence ID" value="KAK8763611.1"/>
    <property type="molecule type" value="Genomic_DNA"/>
</dbReference>
<organism evidence="2 3">
    <name type="scientific">Amblyomma americanum</name>
    <name type="common">Lone star tick</name>
    <dbReference type="NCBI Taxonomy" id="6943"/>
    <lineage>
        <taxon>Eukaryota</taxon>
        <taxon>Metazoa</taxon>
        <taxon>Ecdysozoa</taxon>
        <taxon>Arthropoda</taxon>
        <taxon>Chelicerata</taxon>
        <taxon>Arachnida</taxon>
        <taxon>Acari</taxon>
        <taxon>Parasitiformes</taxon>
        <taxon>Ixodida</taxon>
        <taxon>Ixodoidea</taxon>
        <taxon>Ixodidae</taxon>
        <taxon>Amblyomminae</taxon>
        <taxon>Amblyomma</taxon>
    </lineage>
</organism>
<keyword evidence="3" id="KW-1185">Reference proteome</keyword>
<feature type="compositionally biased region" description="Polar residues" evidence="1">
    <location>
        <begin position="9"/>
        <end position="23"/>
    </location>
</feature>
<comment type="caution">
    <text evidence="2">The sequence shown here is derived from an EMBL/GenBank/DDBJ whole genome shotgun (WGS) entry which is preliminary data.</text>
</comment>
<dbReference type="AlphaFoldDB" id="A0AAQ4DMC1"/>
<gene>
    <name evidence="2" type="ORF">V5799_033780</name>
</gene>
<evidence type="ECO:0000256" key="1">
    <source>
        <dbReference type="SAM" id="MobiDB-lite"/>
    </source>
</evidence>
<accession>A0AAQ4DMC1</accession>
<evidence type="ECO:0000313" key="2">
    <source>
        <dbReference type="EMBL" id="KAK8763611.1"/>
    </source>
</evidence>
<reference evidence="2 3" key="1">
    <citation type="journal article" date="2023" name="Arcadia Sci">
        <title>De novo assembly of a long-read Amblyomma americanum tick genome.</title>
        <authorList>
            <person name="Chou S."/>
            <person name="Poskanzer K.E."/>
            <person name="Rollins M."/>
            <person name="Thuy-Boun P.S."/>
        </authorList>
    </citation>
    <scope>NUCLEOTIDE SEQUENCE [LARGE SCALE GENOMIC DNA]</scope>
    <source>
        <strain evidence="2">F_SG_1</strain>
        <tissue evidence="2">Salivary glands</tissue>
    </source>
</reference>
<feature type="region of interest" description="Disordered" evidence="1">
    <location>
        <begin position="1"/>
        <end position="30"/>
    </location>
</feature>
<dbReference type="Proteomes" id="UP001321473">
    <property type="component" value="Unassembled WGS sequence"/>
</dbReference>
<protein>
    <submittedName>
        <fullName evidence="2">Uncharacterized protein</fullName>
    </submittedName>
</protein>
<proteinExistence type="predicted"/>
<evidence type="ECO:0000313" key="3">
    <source>
        <dbReference type="Proteomes" id="UP001321473"/>
    </source>
</evidence>
<name>A0AAQ4DMC1_AMBAM</name>